<dbReference type="AlphaFoldDB" id="A0A6J6LE54"/>
<proteinExistence type="predicted"/>
<sequence>MFKKRSKFFAGLTCVALVSAIAIASPAIANFKQANPVGAALKMPSSPVTLNIVDVAGDLQIVQPMVENYMKHFPKRLAKVNFETGDATEVAGKLKAQEAAGKLQIDLLLTGNDALAPSIEQGLLTKIFPDYNFQLGASVARYLPGAKLMWDQAQSFAIVTDFGNYGPLLQYLPKSVAKPPTTPAALLDWVKANPDGFTYGRPSNSGPGRAFVQGLPYILGDKDPQDPINGWDKTWAYLKDLGKYIPYYTTGTGKSMRELAAGTKKLVPSSAGWDVNVRAIGTVPKESKVVAFENTTWMMDATYLAIPKGIAADKLAVALDLMKWILTPSQQAYAYDDGYMYPGPAISGITPAMAPAASRKVLRIYGRPEYDALLAKYPALPQLPGKTLGAMFDKWDKEIGGAKLK</sequence>
<dbReference type="PANTHER" id="PTHR42779">
    <property type="entry name" value="PROTEIN YNJB"/>
    <property type="match status" value="1"/>
</dbReference>
<name>A0A6J6LE54_9ZZZZ</name>
<dbReference type="EMBL" id="CAFBQB010000012">
    <property type="protein sequence ID" value="CAB5039793.1"/>
    <property type="molecule type" value="Genomic_DNA"/>
</dbReference>
<accession>A0A6J6LE54</accession>
<organism evidence="1">
    <name type="scientific">freshwater metagenome</name>
    <dbReference type="NCBI Taxonomy" id="449393"/>
    <lineage>
        <taxon>unclassified sequences</taxon>
        <taxon>metagenomes</taxon>
        <taxon>ecological metagenomes</taxon>
    </lineage>
</organism>
<evidence type="ECO:0000313" key="1">
    <source>
        <dbReference type="EMBL" id="CAB4659926.1"/>
    </source>
</evidence>
<dbReference type="Pfam" id="PF13416">
    <property type="entry name" value="SBP_bac_8"/>
    <property type="match status" value="1"/>
</dbReference>
<evidence type="ECO:0000313" key="2">
    <source>
        <dbReference type="EMBL" id="CAB5039793.1"/>
    </source>
</evidence>
<dbReference type="PANTHER" id="PTHR42779:SF1">
    <property type="entry name" value="PROTEIN YNJB"/>
    <property type="match status" value="1"/>
</dbReference>
<protein>
    <submittedName>
        <fullName evidence="1">Unannotated protein</fullName>
    </submittedName>
</protein>
<gene>
    <name evidence="1" type="ORF">UFOPK2265_00733</name>
    <name evidence="2" type="ORF">UFOPK4248_00162</name>
</gene>
<dbReference type="SUPFAM" id="SSF53850">
    <property type="entry name" value="Periplasmic binding protein-like II"/>
    <property type="match status" value="1"/>
</dbReference>
<dbReference type="Gene3D" id="3.40.190.10">
    <property type="entry name" value="Periplasmic binding protein-like II"/>
    <property type="match status" value="2"/>
</dbReference>
<dbReference type="InterPro" id="IPR006059">
    <property type="entry name" value="SBP"/>
</dbReference>
<dbReference type="EMBL" id="CAEZWP010000030">
    <property type="protein sequence ID" value="CAB4659926.1"/>
    <property type="molecule type" value="Genomic_DNA"/>
</dbReference>
<reference evidence="1" key="1">
    <citation type="submission" date="2020-05" db="EMBL/GenBank/DDBJ databases">
        <authorList>
            <person name="Chiriac C."/>
            <person name="Salcher M."/>
            <person name="Ghai R."/>
            <person name="Kavagutti S V."/>
        </authorList>
    </citation>
    <scope>NUCLEOTIDE SEQUENCE</scope>
</reference>